<dbReference type="EMBL" id="ML976661">
    <property type="protein sequence ID" value="KAF1978162.1"/>
    <property type="molecule type" value="Genomic_DNA"/>
</dbReference>
<proteinExistence type="predicted"/>
<organism evidence="2 3">
    <name type="scientific">Bimuria novae-zelandiae CBS 107.79</name>
    <dbReference type="NCBI Taxonomy" id="1447943"/>
    <lineage>
        <taxon>Eukaryota</taxon>
        <taxon>Fungi</taxon>
        <taxon>Dikarya</taxon>
        <taxon>Ascomycota</taxon>
        <taxon>Pezizomycotina</taxon>
        <taxon>Dothideomycetes</taxon>
        <taxon>Pleosporomycetidae</taxon>
        <taxon>Pleosporales</taxon>
        <taxon>Massarineae</taxon>
        <taxon>Didymosphaeriaceae</taxon>
        <taxon>Bimuria</taxon>
    </lineage>
</organism>
<evidence type="ECO:0000256" key="1">
    <source>
        <dbReference type="SAM" id="MobiDB-lite"/>
    </source>
</evidence>
<evidence type="ECO:0000313" key="2">
    <source>
        <dbReference type="EMBL" id="KAF1978162.1"/>
    </source>
</evidence>
<reference evidence="2" key="1">
    <citation type="journal article" date="2020" name="Stud. Mycol.">
        <title>101 Dothideomycetes genomes: a test case for predicting lifestyles and emergence of pathogens.</title>
        <authorList>
            <person name="Haridas S."/>
            <person name="Albert R."/>
            <person name="Binder M."/>
            <person name="Bloem J."/>
            <person name="Labutti K."/>
            <person name="Salamov A."/>
            <person name="Andreopoulos B."/>
            <person name="Baker S."/>
            <person name="Barry K."/>
            <person name="Bills G."/>
            <person name="Bluhm B."/>
            <person name="Cannon C."/>
            <person name="Castanera R."/>
            <person name="Culley D."/>
            <person name="Daum C."/>
            <person name="Ezra D."/>
            <person name="Gonzalez J."/>
            <person name="Henrissat B."/>
            <person name="Kuo A."/>
            <person name="Liang C."/>
            <person name="Lipzen A."/>
            <person name="Lutzoni F."/>
            <person name="Magnuson J."/>
            <person name="Mondo S."/>
            <person name="Nolan M."/>
            <person name="Ohm R."/>
            <person name="Pangilinan J."/>
            <person name="Park H.-J."/>
            <person name="Ramirez L."/>
            <person name="Alfaro M."/>
            <person name="Sun H."/>
            <person name="Tritt A."/>
            <person name="Yoshinaga Y."/>
            <person name="Zwiers L.-H."/>
            <person name="Turgeon B."/>
            <person name="Goodwin S."/>
            <person name="Spatafora J."/>
            <person name="Crous P."/>
            <person name="Grigoriev I."/>
        </authorList>
    </citation>
    <scope>NUCLEOTIDE SEQUENCE</scope>
    <source>
        <strain evidence="2">CBS 107.79</strain>
    </source>
</reference>
<name>A0A6A5VR56_9PLEO</name>
<feature type="compositionally biased region" description="Polar residues" evidence="1">
    <location>
        <begin position="241"/>
        <end position="256"/>
    </location>
</feature>
<dbReference type="AlphaFoldDB" id="A0A6A5VR56"/>
<feature type="compositionally biased region" description="Basic and acidic residues" evidence="1">
    <location>
        <begin position="97"/>
        <end position="113"/>
    </location>
</feature>
<evidence type="ECO:0000313" key="3">
    <source>
        <dbReference type="Proteomes" id="UP000800036"/>
    </source>
</evidence>
<feature type="compositionally biased region" description="Polar residues" evidence="1">
    <location>
        <begin position="39"/>
        <end position="50"/>
    </location>
</feature>
<keyword evidence="3" id="KW-1185">Reference proteome</keyword>
<feature type="compositionally biased region" description="Basic and acidic residues" evidence="1">
    <location>
        <begin position="225"/>
        <end position="237"/>
    </location>
</feature>
<feature type="region of interest" description="Disordered" evidence="1">
    <location>
        <begin position="127"/>
        <end position="256"/>
    </location>
</feature>
<dbReference type="Proteomes" id="UP000800036">
    <property type="component" value="Unassembled WGS sequence"/>
</dbReference>
<feature type="compositionally biased region" description="Low complexity" evidence="1">
    <location>
        <begin position="133"/>
        <end position="147"/>
    </location>
</feature>
<protein>
    <submittedName>
        <fullName evidence="2">Uncharacterized protein</fullName>
    </submittedName>
</protein>
<gene>
    <name evidence="2" type="ORF">BU23DRAFT_564423</name>
</gene>
<sequence length="256" mass="28279">MAHSQDGGSELPELSGASAGIGYNSFYHFAWHKLQFTEQQKEWQSMQSNKEPMFAALRPLSPPPTPPSTPPPSPSPENPSKPIQPVFNPRKTQSAKEVGDSNSESKRHLGKVEQDELFFNVSEDYSQGSILDTPQQVRRPQTQTRLPASLVPGRKIQEASQPVDSESKIADPDMPATPFYFSNFRNTLPDKLRPKKPSLQRDSDSAPQIPPVVSQGSSSLLDDEDLKKFMTTDKPKIDSLTGKSAFNTAKTKGTRS</sequence>
<feature type="compositionally biased region" description="Pro residues" evidence="1">
    <location>
        <begin position="60"/>
        <end position="79"/>
    </location>
</feature>
<feature type="region of interest" description="Disordered" evidence="1">
    <location>
        <begin position="39"/>
        <end position="113"/>
    </location>
</feature>
<accession>A0A6A5VR56</accession>